<dbReference type="Proteomes" id="UP001165090">
    <property type="component" value="Unassembled WGS sequence"/>
</dbReference>
<keyword evidence="3" id="KW-1185">Reference proteome</keyword>
<dbReference type="PANTHER" id="PTHR46535">
    <property type="entry name" value="NEDD4-BINDING PROTEIN 2"/>
    <property type="match status" value="1"/>
</dbReference>
<dbReference type="PANTHER" id="PTHR46535:SF1">
    <property type="entry name" value="NEDD4-BINDING PROTEIN 2"/>
    <property type="match status" value="1"/>
</dbReference>
<name>A0ABQ5SA52_9CHLO</name>
<reference evidence="2 3" key="1">
    <citation type="journal article" date="2023" name="IScience">
        <title>Expanded male sex-determining region conserved during the evolution of homothallism in the green alga Volvox.</title>
        <authorList>
            <person name="Yamamoto K."/>
            <person name="Matsuzaki R."/>
            <person name="Mahakham W."/>
            <person name="Heman W."/>
            <person name="Sekimoto H."/>
            <person name="Kawachi M."/>
            <person name="Minakuchi Y."/>
            <person name="Toyoda A."/>
            <person name="Nozaki H."/>
        </authorList>
    </citation>
    <scope>NUCLEOTIDE SEQUENCE [LARGE SCALE GENOMIC DNA]</scope>
    <source>
        <strain evidence="2 3">NIES-4468</strain>
    </source>
</reference>
<dbReference type="Gene3D" id="3.30.1370.110">
    <property type="match status" value="1"/>
</dbReference>
<sequence length="134" mass="15138">LKGLSKLISLLRSTMQNENRRASESIFFEMNSTLLQVWTTDLHGQHVREITYHLTKTLMDLYHGGVRHLKWTIITGKGIHSGPEGPKLPAALAEWLGEKDLTANTVEQQDGQVQVVLSAETFARLDVANWYLPE</sequence>
<dbReference type="InterPro" id="IPR052772">
    <property type="entry name" value="Endo/PolyKinase_Domain-Protein"/>
</dbReference>
<gene>
    <name evidence="2" type="ORF">VaNZ11_009894</name>
</gene>
<organism evidence="2 3">
    <name type="scientific">Volvox africanus</name>
    <dbReference type="NCBI Taxonomy" id="51714"/>
    <lineage>
        <taxon>Eukaryota</taxon>
        <taxon>Viridiplantae</taxon>
        <taxon>Chlorophyta</taxon>
        <taxon>core chlorophytes</taxon>
        <taxon>Chlorophyceae</taxon>
        <taxon>CS clade</taxon>
        <taxon>Chlamydomonadales</taxon>
        <taxon>Volvocaceae</taxon>
        <taxon>Volvox</taxon>
    </lineage>
</organism>
<proteinExistence type="predicted"/>
<evidence type="ECO:0000313" key="2">
    <source>
        <dbReference type="EMBL" id="GLI66217.1"/>
    </source>
</evidence>
<feature type="non-terminal residue" evidence="2">
    <location>
        <position position="1"/>
    </location>
</feature>
<evidence type="ECO:0000259" key="1">
    <source>
        <dbReference type="PROSITE" id="PS50828"/>
    </source>
</evidence>
<dbReference type="InterPro" id="IPR002625">
    <property type="entry name" value="Smr_dom"/>
</dbReference>
<feature type="domain" description="Smr" evidence="1">
    <location>
        <begin position="40"/>
        <end position="119"/>
    </location>
</feature>
<dbReference type="Pfam" id="PF01713">
    <property type="entry name" value="Smr"/>
    <property type="match status" value="1"/>
</dbReference>
<dbReference type="SUPFAM" id="SSF160443">
    <property type="entry name" value="SMR domain-like"/>
    <property type="match status" value="1"/>
</dbReference>
<dbReference type="PROSITE" id="PS50828">
    <property type="entry name" value="SMR"/>
    <property type="match status" value="1"/>
</dbReference>
<accession>A0ABQ5SA52</accession>
<protein>
    <recommendedName>
        <fullName evidence="1">Smr domain-containing protein</fullName>
    </recommendedName>
</protein>
<dbReference type="InterPro" id="IPR036063">
    <property type="entry name" value="Smr_dom_sf"/>
</dbReference>
<comment type="caution">
    <text evidence="2">The sequence shown here is derived from an EMBL/GenBank/DDBJ whole genome shotgun (WGS) entry which is preliminary data.</text>
</comment>
<evidence type="ECO:0000313" key="3">
    <source>
        <dbReference type="Proteomes" id="UP001165090"/>
    </source>
</evidence>
<dbReference type="EMBL" id="BSDZ01000028">
    <property type="protein sequence ID" value="GLI66217.1"/>
    <property type="molecule type" value="Genomic_DNA"/>
</dbReference>